<sequence>MCIGVPGKVILIKGDTAKIEQNGHSHWVNVSSLTEKVKKGDYLLTYQDVAINKVSAKQAKEVLKLHNK</sequence>
<dbReference type="GO" id="GO:0005506">
    <property type="term" value="F:iron ion binding"/>
    <property type="evidence" value="ECO:0007669"/>
    <property type="project" value="TreeGrafter"/>
</dbReference>
<dbReference type="InterPro" id="IPR001109">
    <property type="entry name" value="Hydrogenase_HupF/HypC"/>
</dbReference>
<name>A0A2G9YUZ5_9BACT</name>
<dbReference type="NCBIfam" id="TIGR00074">
    <property type="entry name" value="hypC_hupF"/>
    <property type="match status" value="1"/>
</dbReference>
<dbReference type="EMBL" id="PCRO01000009">
    <property type="protein sequence ID" value="PIP23050.1"/>
    <property type="molecule type" value="Genomic_DNA"/>
</dbReference>
<dbReference type="PROSITE" id="PS01097">
    <property type="entry name" value="HUPF_HYPC"/>
    <property type="match status" value="1"/>
</dbReference>
<evidence type="ECO:0000313" key="3">
    <source>
        <dbReference type="Proteomes" id="UP000229976"/>
    </source>
</evidence>
<protein>
    <submittedName>
        <fullName evidence="2">HypC/HybG/HupF family hydrogenase formation chaperone</fullName>
    </submittedName>
</protein>
<dbReference type="GO" id="GO:1902670">
    <property type="term" value="F:carbon dioxide binding"/>
    <property type="evidence" value="ECO:0007669"/>
    <property type="project" value="TreeGrafter"/>
</dbReference>
<dbReference type="PANTHER" id="PTHR35177">
    <property type="entry name" value="HYDROGENASE MATURATION FACTOR HYBG"/>
    <property type="match status" value="1"/>
</dbReference>
<dbReference type="GO" id="GO:0051604">
    <property type="term" value="P:protein maturation"/>
    <property type="evidence" value="ECO:0007669"/>
    <property type="project" value="TreeGrafter"/>
</dbReference>
<comment type="similarity">
    <text evidence="1">Belongs to the HupF/HypC family.</text>
</comment>
<accession>A0A2G9YUZ5</accession>
<dbReference type="Proteomes" id="UP000229976">
    <property type="component" value="Unassembled WGS sequence"/>
</dbReference>
<dbReference type="SUPFAM" id="SSF159127">
    <property type="entry name" value="HupF/HypC-like"/>
    <property type="match status" value="1"/>
</dbReference>
<dbReference type="AlphaFoldDB" id="A0A2G9YUZ5"/>
<gene>
    <name evidence="2" type="primary">hypC</name>
    <name evidence="2" type="ORF">COX37_00590</name>
</gene>
<evidence type="ECO:0000313" key="2">
    <source>
        <dbReference type="EMBL" id="PIP23050.1"/>
    </source>
</evidence>
<evidence type="ECO:0000256" key="1">
    <source>
        <dbReference type="ARBA" id="ARBA00006018"/>
    </source>
</evidence>
<comment type="caution">
    <text evidence="2">The sequence shown here is derived from an EMBL/GenBank/DDBJ whole genome shotgun (WGS) entry which is preliminary data.</text>
</comment>
<dbReference type="Gene3D" id="2.30.30.140">
    <property type="match status" value="1"/>
</dbReference>
<dbReference type="PANTHER" id="PTHR35177:SF2">
    <property type="entry name" value="HYDROGENASE MATURATION FACTOR HYBG"/>
    <property type="match status" value="1"/>
</dbReference>
<dbReference type="Pfam" id="PF01455">
    <property type="entry name" value="HupF_HypC"/>
    <property type="match status" value="1"/>
</dbReference>
<organism evidence="2 3">
    <name type="scientific">Candidatus Nealsonbacteria bacterium CG23_combo_of_CG06-09_8_20_14_all_39_17</name>
    <dbReference type="NCBI Taxonomy" id="1974722"/>
    <lineage>
        <taxon>Bacteria</taxon>
        <taxon>Candidatus Nealsoniibacteriota</taxon>
    </lineage>
</organism>
<reference evidence="2 3" key="1">
    <citation type="submission" date="2017-09" db="EMBL/GenBank/DDBJ databases">
        <title>Depth-based differentiation of microbial function through sediment-hosted aquifers and enrichment of novel symbionts in the deep terrestrial subsurface.</title>
        <authorList>
            <person name="Probst A.J."/>
            <person name="Ladd B."/>
            <person name="Jarett J.K."/>
            <person name="Geller-Mcgrath D.E."/>
            <person name="Sieber C.M."/>
            <person name="Emerson J.B."/>
            <person name="Anantharaman K."/>
            <person name="Thomas B.C."/>
            <person name="Malmstrom R."/>
            <person name="Stieglmeier M."/>
            <person name="Klingl A."/>
            <person name="Woyke T."/>
            <person name="Ryan C.M."/>
            <person name="Banfield J.F."/>
        </authorList>
    </citation>
    <scope>NUCLEOTIDE SEQUENCE [LARGE SCALE GENOMIC DNA]</scope>
    <source>
        <strain evidence="2">CG23_combo_of_CG06-09_8_20_14_all_39_17</strain>
    </source>
</reference>
<dbReference type="InterPro" id="IPR019812">
    <property type="entry name" value="Hydgase_assmbl_chp_CS"/>
</dbReference>
<proteinExistence type="inferred from homology"/>